<dbReference type="NCBIfam" id="TIGR00214">
    <property type="entry name" value="lipB"/>
    <property type="match status" value="1"/>
</dbReference>
<evidence type="ECO:0000313" key="13">
    <source>
        <dbReference type="Proteomes" id="UP000232638"/>
    </source>
</evidence>
<dbReference type="SUPFAM" id="SSF55681">
    <property type="entry name" value="Class II aaRS and biotin synthetases"/>
    <property type="match status" value="1"/>
</dbReference>
<evidence type="ECO:0000259" key="11">
    <source>
        <dbReference type="PROSITE" id="PS51733"/>
    </source>
</evidence>
<protein>
    <recommendedName>
        <fullName evidence="6 7">Octanoyltransferase</fullName>
        <ecNumber evidence="6 7">2.3.1.181</ecNumber>
    </recommendedName>
    <alternativeName>
        <fullName evidence="6">Lipoate-protein ligase B</fullName>
    </alternativeName>
    <alternativeName>
        <fullName evidence="6">Lipoyl/octanoyl transferase</fullName>
    </alternativeName>
    <alternativeName>
        <fullName evidence="6">Octanoyl-[acyl-carrier-protein]-protein N-octanoyltransferase</fullName>
    </alternativeName>
</protein>
<gene>
    <name evidence="6" type="primary">lipB</name>
    <name evidence="12" type="ORF">THSYN_23275</name>
</gene>
<feature type="active site" description="Acyl-thioester intermediate" evidence="6 8">
    <location>
        <position position="172"/>
    </location>
</feature>
<dbReference type="EC" id="2.3.1.181" evidence="6 7"/>
<dbReference type="PIRSF" id="PIRSF016262">
    <property type="entry name" value="LPLase"/>
    <property type="match status" value="1"/>
</dbReference>
<proteinExistence type="inferred from homology"/>
<evidence type="ECO:0000256" key="1">
    <source>
        <dbReference type="ARBA" id="ARBA00004821"/>
    </source>
</evidence>
<evidence type="ECO:0000256" key="8">
    <source>
        <dbReference type="PIRSR" id="PIRSR016262-1"/>
    </source>
</evidence>
<evidence type="ECO:0000256" key="6">
    <source>
        <dbReference type="HAMAP-Rule" id="MF_00013"/>
    </source>
</evidence>
<sequence>MPVPSPTLILRRLSGLQDYQATWEAMRAFTAARDAATPDEIWLLEHPPVFTLGQAGRPEHLLDPGTIPVIRTDRGGQVTYHGPGQLIAYVLFDLHRGGIGVKRLVQLLEQAVIDLLATRGIVAVARADAPGVYVDGAKIASLGLRVRQGCSYHGLALNVDLDLEPFGRINPCGYPGLAVTRVADLRPPADLGALAAELGCGLRSALAALGAPRA</sequence>
<feature type="binding site" evidence="6 9">
    <location>
        <begin position="74"/>
        <end position="81"/>
    </location>
    <ligand>
        <name>substrate</name>
    </ligand>
</feature>
<comment type="function">
    <text evidence="5 6 7">Catalyzes the transfer of endogenously produced octanoic acid from octanoyl-acyl-carrier-protein onto the lipoyl domains of lipoate-dependent enzymes. Lipoyl-ACP can also act as a substrate although octanoyl-ACP is likely to be the physiological substrate.</text>
</comment>
<keyword evidence="4 6" id="KW-0012">Acyltransferase</keyword>
<evidence type="ECO:0000256" key="7">
    <source>
        <dbReference type="PIRNR" id="PIRNR016262"/>
    </source>
</evidence>
<dbReference type="KEGG" id="tsy:THSYN_23275"/>
<dbReference type="GO" id="GO:0005737">
    <property type="term" value="C:cytoplasm"/>
    <property type="evidence" value="ECO:0007669"/>
    <property type="project" value="UniProtKB-SubCell"/>
</dbReference>
<comment type="pathway">
    <text evidence="1 6 7">Protein modification; protein lipoylation via endogenous pathway; protein N(6)-(lipoyl)lysine from octanoyl-[acyl-carrier-protein]: step 1/2.</text>
</comment>
<evidence type="ECO:0000256" key="2">
    <source>
        <dbReference type="ARBA" id="ARBA00022490"/>
    </source>
</evidence>
<dbReference type="AlphaFoldDB" id="A0A2K8UDA6"/>
<evidence type="ECO:0000313" key="12">
    <source>
        <dbReference type="EMBL" id="AUB83578.1"/>
    </source>
</evidence>
<dbReference type="InterPro" id="IPR004143">
    <property type="entry name" value="BPL_LPL_catalytic"/>
</dbReference>
<keyword evidence="2 6" id="KW-0963">Cytoplasm</keyword>
<feature type="binding site" evidence="6 9">
    <location>
        <begin position="154"/>
        <end position="156"/>
    </location>
    <ligand>
        <name>substrate</name>
    </ligand>
</feature>
<evidence type="ECO:0000256" key="4">
    <source>
        <dbReference type="ARBA" id="ARBA00023315"/>
    </source>
</evidence>
<comment type="similarity">
    <text evidence="6 7">Belongs to the LipB family.</text>
</comment>
<dbReference type="CDD" id="cd16444">
    <property type="entry name" value="LipB"/>
    <property type="match status" value="1"/>
</dbReference>
<name>A0A2K8UDA6_9GAMM</name>
<organism evidence="12 13">
    <name type="scientific">Candidatus Thiodictyon syntrophicum</name>
    <dbReference type="NCBI Taxonomy" id="1166950"/>
    <lineage>
        <taxon>Bacteria</taxon>
        <taxon>Pseudomonadati</taxon>
        <taxon>Pseudomonadota</taxon>
        <taxon>Gammaproteobacteria</taxon>
        <taxon>Chromatiales</taxon>
        <taxon>Chromatiaceae</taxon>
        <taxon>Thiodictyon</taxon>
    </lineage>
</organism>
<keyword evidence="13" id="KW-1185">Reference proteome</keyword>
<dbReference type="Pfam" id="PF21948">
    <property type="entry name" value="LplA-B_cat"/>
    <property type="match status" value="1"/>
</dbReference>
<reference evidence="12 13" key="1">
    <citation type="submission" date="2017-03" db="EMBL/GenBank/DDBJ databases">
        <title>Complete genome sequence of Candidatus 'Thiodictyon syntrophicum' sp. nov. strain Cad16T, a photolithoautotroph purple sulfur bacterium isolated from an alpine meromictic lake.</title>
        <authorList>
            <person name="Luedin S.M."/>
            <person name="Pothier J.F."/>
            <person name="Danza F."/>
            <person name="Storelli N."/>
            <person name="Wittwer M."/>
            <person name="Tonolla M."/>
        </authorList>
    </citation>
    <scope>NUCLEOTIDE SEQUENCE [LARGE SCALE GENOMIC DNA]</scope>
    <source>
        <strain evidence="12 13">Cad16T</strain>
    </source>
</reference>
<dbReference type="OrthoDB" id="9787061at2"/>
<dbReference type="RefSeq" id="WP_100921263.1">
    <property type="nucleotide sequence ID" value="NZ_CP020370.1"/>
</dbReference>
<dbReference type="InterPro" id="IPR020605">
    <property type="entry name" value="Octanoyltransferase_CS"/>
</dbReference>
<feature type="domain" description="BPL/LPL catalytic" evidence="11">
    <location>
        <begin position="35"/>
        <end position="210"/>
    </location>
</feature>
<evidence type="ECO:0000256" key="3">
    <source>
        <dbReference type="ARBA" id="ARBA00022679"/>
    </source>
</evidence>
<dbReference type="PANTHER" id="PTHR10993">
    <property type="entry name" value="OCTANOYLTRANSFERASE"/>
    <property type="match status" value="1"/>
</dbReference>
<dbReference type="GO" id="GO:0033819">
    <property type="term" value="F:lipoyl(octanoyl) transferase activity"/>
    <property type="evidence" value="ECO:0007669"/>
    <property type="project" value="UniProtKB-EC"/>
</dbReference>
<dbReference type="UniPathway" id="UPA00538">
    <property type="reaction ID" value="UER00592"/>
</dbReference>
<keyword evidence="3 6" id="KW-0808">Transferase</keyword>
<dbReference type="PROSITE" id="PS51733">
    <property type="entry name" value="BPL_LPL_CATALYTIC"/>
    <property type="match status" value="1"/>
</dbReference>
<dbReference type="EMBL" id="CP020370">
    <property type="protein sequence ID" value="AUB83578.1"/>
    <property type="molecule type" value="Genomic_DNA"/>
</dbReference>
<evidence type="ECO:0000256" key="10">
    <source>
        <dbReference type="PIRSR" id="PIRSR016262-3"/>
    </source>
</evidence>
<comment type="catalytic activity">
    <reaction evidence="6 7">
        <text>octanoyl-[ACP] + L-lysyl-[protein] = N(6)-octanoyl-L-lysyl-[protein] + holo-[ACP] + H(+)</text>
        <dbReference type="Rhea" id="RHEA:17665"/>
        <dbReference type="Rhea" id="RHEA-COMP:9636"/>
        <dbReference type="Rhea" id="RHEA-COMP:9685"/>
        <dbReference type="Rhea" id="RHEA-COMP:9752"/>
        <dbReference type="Rhea" id="RHEA-COMP:9928"/>
        <dbReference type="ChEBI" id="CHEBI:15378"/>
        <dbReference type="ChEBI" id="CHEBI:29969"/>
        <dbReference type="ChEBI" id="CHEBI:64479"/>
        <dbReference type="ChEBI" id="CHEBI:78463"/>
        <dbReference type="ChEBI" id="CHEBI:78809"/>
        <dbReference type="EC" id="2.3.1.181"/>
    </reaction>
</comment>
<feature type="binding site" evidence="6 9">
    <location>
        <begin position="141"/>
        <end position="143"/>
    </location>
    <ligand>
        <name>substrate</name>
    </ligand>
</feature>
<evidence type="ECO:0000256" key="5">
    <source>
        <dbReference type="ARBA" id="ARBA00024732"/>
    </source>
</evidence>
<comment type="subcellular location">
    <subcellularLocation>
        <location evidence="6">Cytoplasm</location>
    </subcellularLocation>
</comment>
<feature type="site" description="Lowers pKa of active site Cys" evidence="6 10">
    <location>
        <position position="138"/>
    </location>
</feature>
<dbReference type="HAMAP" id="MF_00013">
    <property type="entry name" value="LipB"/>
    <property type="match status" value="1"/>
</dbReference>
<dbReference type="PANTHER" id="PTHR10993:SF7">
    <property type="entry name" value="LIPOYLTRANSFERASE 2, MITOCHONDRIAL-RELATED"/>
    <property type="match status" value="1"/>
</dbReference>
<dbReference type="GO" id="GO:0009249">
    <property type="term" value="P:protein lipoylation"/>
    <property type="evidence" value="ECO:0007669"/>
    <property type="project" value="InterPro"/>
</dbReference>
<dbReference type="PROSITE" id="PS01313">
    <property type="entry name" value="LIPB"/>
    <property type="match status" value="1"/>
</dbReference>
<dbReference type="FunFam" id="3.30.930.10:FF:000020">
    <property type="entry name" value="Octanoyltransferase"/>
    <property type="match status" value="1"/>
</dbReference>
<dbReference type="InterPro" id="IPR000544">
    <property type="entry name" value="Octanoyltransferase"/>
</dbReference>
<dbReference type="Gene3D" id="3.30.930.10">
    <property type="entry name" value="Bira Bifunctional Protein, Domain 2"/>
    <property type="match status" value="1"/>
</dbReference>
<evidence type="ECO:0000256" key="9">
    <source>
        <dbReference type="PIRSR" id="PIRSR016262-2"/>
    </source>
</evidence>
<dbReference type="Proteomes" id="UP000232638">
    <property type="component" value="Chromosome"/>
</dbReference>
<accession>A0A2K8UDA6</accession>
<dbReference type="InterPro" id="IPR045864">
    <property type="entry name" value="aa-tRNA-synth_II/BPL/LPL"/>
</dbReference>
<dbReference type="NCBIfam" id="NF010922">
    <property type="entry name" value="PRK14342.1"/>
    <property type="match status" value="1"/>
</dbReference>
<comment type="miscellaneous">
    <text evidence="6">In the reaction, the free carboxyl group of octanoic acid is attached via an amide linkage to the epsilon-amino group of a specific lysine residue of lipoyl domains of lipoate-dependent enzymes.</text>
</comment>